<gene>
    <name evidence="1" type="ordered locus">M5M_01675</name>
</gene>
<keyword evidence="2" id="KW-1185">Reference proteome</keyword>
<evidence type="ECO:0000313" key="2">
    <source>
        <dbReference type="Proteomes" id="UP000000466"/>
    </source>
</evidence>
<dbReference type="RefSeq" id="WP_016389158.1">
    <property type="nucleotide sequence ID" value="NC_018868.3"/>
</dbReference>
<dbReference type="KEGG" id="saga:M5M_01675"/>
<name>K4KH81_SIMAS</name>
<organism evidence="1 2">
    <name type="scientific">Simiduia agarivorans (strain DSM 21679 / JCM 13881 / BCRC 17597 / SA1)</name>
    <dbReference type="NCBI Taxonomy" id="1117647"/>
    <lineage>
        <taxon>Bacteria</taxon>
        <taxon>Pseudomonadati</taxon>
        <taxon>Pseudomonadota</taxon>
        <taxon>Gammaproteobacteria</taxon>
        <taxon>Cellvibrionales</taxon>
        <taxon>Cellvibrionaceae</taxon>
        <taxon>Simiduia</taxon>
    </lineage>
</organism>
<dbReference type="eggNOG" id="ENOG5033ZAB">
    <property type="taxonomic scope" value="Bacteria"/>
</dbReference>
<dbReference type="EMBL" id="CP003746">
    <property type="protein sequence ID" value="AFU97560.2"/>
    <property type="molecule type" value="Genomic_DNA"/>
</dbReference>
<dbReference type="Proteomes" id="UP000000466">
    <property type="component" value="Chromosome"/>
</dbReference>
<dbReference type="AlphaFoldDB" id="K4KH81"/>
<dbReference type="HOGENOM" id="CLU_879681_0_0_6"/>
<reference evidence="1 2" key="1">
    <citation type="journal article" date="2013" name="Genome Announc.">
        <title>Complete genome sequence of Simiduia agarivorans SA1(T), a marine bacterium able to degrade a variety of polysaccharides.</title>
        <authorList>
            <person name="Lin S.Y."/>
            <person name="Shieh W.Y."/>
            <person name="Chen J.S."/>
            <person name="Tang S.L."/>
        </authorList>
    </citation>
    <scope>NUCLEOTIDE SEQUENCE [LARGE SCALE GENOMIC DNA]</scope>
    <source>
        <strain evidence="2">DSM 21679 / JCM 13881 / BCRC 17597 / SA1</strain>
    </source>
</reference>
<proteinExistence type="predicted"/>
<accession>K4KH81</accession>
<evidence type="ECO:0000313" key="1">
    <source>
        <dbReference type="EMBL" id="AFU97560.2"/>
    </source>
</evidence>
<protein>
    <submittedName>
        <fullName evidence="1">Uncharacterized protein</fullName>
    </submittedName>
</protein>
<sequence>MKTKCETFARGLLAKGLGAFVFFGTLLLPLHASANQCDAIQCDCDTLLQASDHALCLKQQAELRKDCNLAGSHTGYCRVAGLKAYPLPFSIDSSLDLIARSKDIEASLAQREALNWSAEQDLATAVKYQSRSAYGNALTAYKNLAATLDKLYALQRQAVDSFIAKDDAGEAEDVAGDAWEPLSEWSDKLYVQARGLWADKPESDPKLQRKRQVLAMNVMRYASSATQQAAEMAALADEPEDAATLWRKAAENAELMLGWRKQTRSKAQYINYFQQQGIAAWHRAAMYYDQLEEPELAAESRLKADQLAKTDVASRS</sequence>